<sequence>MTFRKAFIKGGEIIMITGLDHITVNMADREASFQFYEEVLGLEKLYDVDMGDHRLTYFNLNGCTRLELIEYYNDSPAHPEPSDDKGIYRHMALTTDEIGRLFDRCTAYGVKVLMEPVWVETLNWTGMLVRDPNGVEIEIVQRESSAATDI</sequence>
<organism evidence="3 4">
    <name type="scientific">Hungatella hathewayi</name>
    <dbReference type="NCBI Taxonomy" id="154046"/>
    <lineage>
        <taxon>Bacteria</taxon>
        <taxon>Bacillati</taxon>
        <taxon>Bacillota</taxon>
        <taxon>Clostridia</taxon>
        <taxon>Lachnospirales</taxon>
        <taxon>Lachnospiraceae</taxon>
        <taxon>Hungatella</taxon>
    </lineage>
</organism>
<proteinExistence type="predicted"/>
<dbReference type="PANTHER" id="PTHR43048:SF5">
    <property type="entry name" value="BLR5325 PROTEIN"/>
    <property type="match status" value="1"/>
</dbReference>
<protein>
    <submittedName>
        <fullName evidence="3">VOC family protein</fullName>
    </submittedName>
</protein>
<dbReference type="Pfam" id="PF00903">
    <property type="entry name" value="Glyoxalase"/>
    <property type="match status" value="1"/>
</dbReference>
<evidence type="ECO:0000313" key="3">
    <source>
        <dbReference type="EMBL" id="MUB66196.1"/>
    </source>
</evidence>
<dbReference type="InterPro" id="IPR029068">
    <property type="entry name" value="Glyas_Bleomycin-R_OHBP_Dase"/>
</dbReference>
<dbReference type="InterPro" id="IPR051785">
    <property type="entry name" value="MMCE/EMCE_epimerase"/>
</dbReference>
<dbReference type="InterPro" id="IPR004360">
    <property type="entry name" value="Glyas_Fos-R_dOase_dom"/>
</dbReference>
<evidence type="ECO:0000256" key="1">
    <source>
        <dbReference type="ARBA" id="ARBA00022723"/>
    </source>
</evidence>
<evidence type="ECO:0000259" key="2">
    <source>
        <dbReference type="PROSITE" id="PS51819"/>
    </source>
</evidence>
<dbReference type="SUPFAM" id="SSF54593">
    <property type="entry name" value="Glyoxalase/Bleomycin resistance protein/Dihydroxybiphenyl dioxygenase"/>
    <property type="match status" value="1"/>
</dbReference>
<dbReference type="GO" id="GO:0004493">
    <property type="term" value="F:methylmalonyl-CoA epimerase activity"/>
    <property type="evidence" value="ECO:0007669"/>
    <property type="project" value="TreeGrafter"/>
</dbReference>
<dbReference type="GO" id="GO:0046491">
    <property type="term" value="P:L-methylmalonyl-CoA metabolic process"/>
    <property type="evidence" value="ECO:0007669"/>
    <property type="project" value="TreeGrafter"/>
</dbReference>
<dbReference type="PROSITE" id="PS51819">
    <property type="entry name" value="VOC"/>
    <property type="match status" value="1"/>
</dbReference>
<dbReference type="AlphaFoldDB" id="A0AAW9WNQ9"/>
<dbReference type="EMBL" id="WNME01000022">
    <property type="protein sequence ID" value="MUB66196.1"/>
    <property type="molecule type" value="Genomic_DNA"/>
</dbReference>
<dbReference type="GO" id="GO:0046872">
    <property type="term" value="F:metal ion binding"/>
    <property type="evidence" value="ECO:0007669"/>
    <property type="project" value="UniProtKB-KW"/>
</dbReference>
<evidence type="ECO:0000313" key="4">
    <source>
        <dbReference type="Proteomes" id="UP000434223"/>
    </source>
</evidence>
<dbReference type="PANTHER" id="PTHR43048">
    <property type="entry name" value="METHYLMALONYL-COA EPIMERASE"/>
    <property type="match status" value="1"/>
</dbReference>
<comment type="caution">
    <text evidence="3">The sequence shown here is derived from an EMBL/GenBank/DDBJ whole genome shotgun (WGS) entry which is preliminary data.</text>
</comment>
<gene>
    <name evidence="3" type="ORF">GNE07_24540</name>
</gene>
<dbReference type="CDD" id="cd06587">
    <property type="entry name" value="VOC"/>
    <property type="match status" value="1"/>
</dbReference>
<keyword evidence="1" id="KW-0479">Metal-binding</keyword>
<feature type="domain" description="VOC" evidence="2">
    <location>
        <begin position="18"/>
        <end position="142"/>
    </location>
</feature>
<name>A0AAW9WNQ9_9FIRM</name>
<dbReference type="InterPro" id="IPR037523">
    <property type="entry name" value="VOC_core"/>
</dbReference>
<dbReference type="Gene3D" id="3.10.180.10">
    <property type="entry name" value="2,3-Dihydroxybiphenyl 1,2-Dioxygenase, domain 1"/>
    <property type="match status" value="1"/>
</dbReference>
<accession>A0AAW9WNQ9</accession>
<dbReference type="Proteomes" id="UP000434223">
    <property type="component" value="Unassembled WGS sequence"/>
</dbReference>
<reference evidence="3 4" key="1">
    <citation type="submission" date="2019-09" db="EMBL/GenBank/DDBJ databases">
        <title>Draft genome sequencing of Hungatella hathewayi 123Y-2.</title>
        <authorList>
            <person name="Lv Q."/>
            <person name="Li S."/>
        </authorList>
    </citation>
    <scope>NUCLEOTIDE SEQUENCE [LARGE SCALE GENOMIC DNA]</scope>
    <source>
        <strain evidence="3 4">123Y-2</strain>
    </source>
</reference>